<evidence type="ECO:0000259" key="2">
    <source>
        <dbReference type="Pfam" id="PF17111"/>
    </source>
</evidence>
<feature type="region of interest" description="Disordered" evidence="1">
    <location>
        <begin position="1"/>
        <end position="26"/>
    </location>
</feature>
<evidence type="ECO:0000313" key="4">
    <source>
        <dbReference type="Proteomes" id="UP000007174"/>
    </source>
</evidence>
<feature type="region of interest" description="Disordered" evidence="1">
    <location>
        <begin position="416"/>
        <end position="455"/>
    </location>
</feature>
<feature type="domain" description="Azaphilone pigments biosynthesis cluster protein L N-terminal" evidence="2">
    <location>
        <begin position="38"/>
        <end position="247"/>
    </location>
</feature>
<proteinExistence type="predicted"/>
<protein>
    <recommendedName>
        <fullName evidence="2">Azaphilone pigments biosynthesis cluster protein L N-terminal domain-containing protein</fullName>
    </recommendedName>
</protein>
<dbReference type="VEuPathDB" id="FungiDB:CH63R_09730"/>
<dbReference type="eggNOG" id="ENOG502SICT">
    <property type="taxonomic scope" value="Eukaryota"/>
</dbReference>
<dbReference type="AlphaFoldDB" id="H1V075"/>
<sequence length="455" mass="49730">MTQLGDSRETHVSLNRDDVSHQPPTSLAPTTVLSIGSANPVSIATGVLTVGGFALKSSIALHGIIRGLQSQNRDARALKAEVSDLTGVLSSLLETIANNPSLDFQPLERPLQRCGNACEEYGKIISQCTKHSSNTSRSSMRDWITQKYLQGDINDFRAMLAAHKSTINIALANANLRIAVISPEVLENYRDMISDTTSDLSAHLEDLQEKIDRLKDGDPAAIDDVAKEWHAMLEEKESTQQGLDMCAQLSAQITRFESASTERVHFSGRPSAHKHIKTGLSEAGRSIQSLVARLQTHEALIDSQLEAMSLKEALSEPVAAQLARLQQTKESVSQCIRIVSDAGELAKERSNVFEDLTLADNSYAFSVSTVNDLVTARRLNLSGRSRHVGGQVTNETVQKSMEALTQLDAEYIRSLKETQPRRQASPISTSTSPKEPNNTKQFHDRFGPGVTLNHG</sequence>
<organism evidence="3 4">
    <name type="scientific">Colletotrichum higginsianum (strain IMI 349063)</name>
    <name type="common">Crucifer anthracnose fungus</name>
    <dbReference type="NCBI Taxonomy" id="759273"/>
    <lineage>
        <taxon>Eukaryota</taxon>
        <taxon>Fungi</taxon>
        <taxon>Dikarya</taxon>
        <taxon>Ascomycota</taxon>
        <taxon>Pezizomycotina</taxon>
        <taxon>Sordariomycetes</taxon>
        <taxon>Hypocreomycetidae</taxon>
        <taxon>Glomerellales</taxon>
        <taxon>Glomerellaceae</taxon>
        <taxon>Colletotrichum</taxon>
        <taxon>Colletotrichum destructivum species complex</taxon>
    </lineage>
</organism>
<dbReference type="EMBL" id="CACQ02000834">
    <property type="protein sequence ID" value="CCF33626.1"/>
    <property type="molecule type" value="Genomic_DNA"/>
</dbReference>
<gene>
    <name evidence="3" type="ORF">CH063_05782</name>
</gene>
<accession>H1V075</accession>
<evidence type="ECO:0000256" key="1">
    <source>
        <dbReference type="SAM" id="MobiDB-lite"/>
    </source>
</evidence>
<feature type="compositionally biased region" description="Basic and acidic residues" evidence="1">
    <location>
        <begin position="1"/>
        <end position="20"/>
    </location>
</feature>
<name>H1V075_COLHI</name>
<feature type="compositionally biased region" description="Polar residues" evidence="1">
    <location>
        <begin position="421"/>
        <end position="440"/>
    </location>
</feature>
<dbReference type="STRING" id="759273.H1V075"/>
<dbReference type="Proteomes" id="UP000007174">
    <property type="component" value="Unassembled WGS sequence"/>
</dbReference>
<dbReference type="Pfam" id="PF17111">
    <property type="entry name" value="PigL_N"/>
    <property type="match status" value="1"/>
</dbReference>
<reference evidence="4" key="1">
    <citation type="journal article" date="2012" name="Nat. Genet.">
        <title>Lifestyle transitions in plant pathogenic Colletotrichum fungi deciphered by genome and transcriptome analyses.</title>
        <authorList>
            <person name="O'Connell R.J."/>
            <person name="Thon M.R."/>
            <person name="Hacquard S."/>
            <person name="Amyotte S.G."/>
            <person name="Kleemann J."/>
            <person name="Torres M.F."/>
            <person name="Damm U."/>
            <person name="Buiate E.A."/>
            <person name="Epstein L."/>
            <person name="Alkan N."/>
            <person name="Altmueller J."/>
            <person name="Alvarado-Balderrama L."/>
            <person name="Bauser C.A."/>
            <person name="Becker C."/>
            <person name="Birren B.W."/>
            <person name="Chen Z."/>
            <person name="Choi J."/>
            <person name="Crouch J.A."/>
            <person name="Duvick J.P."/>
            <person name="Farman M.A."/>
            <person name="Gan P."/>
            <person name="Heiman D."/>
            <person name="Henrissat B."/>
            <person name="Howard R.J."/>
            <person name="Kabbage M."/>
            <person name="Koch C."/>
            <person name="Kracher B."/>
            <person name="Kubo Y."/>
            <person name="Law A.D."/>
            <person name="Lebrun M.-H."/>
            <person name="Lee Y.-H."/>
            <person name="Miyara I."/>
            <person name="Moore N."/>
            <person name="Neumann U."/>
            <person name="Nordstroem K."/>
            <person name="Panaccione D.G."/>
            <person name="Panstruga R."/>
            <person name="Place M."/>
            <person name="Proctor R.H."/>
            <person name="Prusky D."/>
            <person name="Rech G."/>
            <person name="Reinhardt R."/>
            <person name="Rollins J.A."/>
            <person name="Rounsley S."/>
            <person name="Schardl C.L."/>
            <person name="Schwartz D.C."/>
            <person name="Shenoy N."/>
            <person name="Shirasu K."/>
            <person name="Sikhakolli U.R."/>
            <person name="Stueber K."/>
            <person name="Sukno S.A."/>
            <person name="Sweigard J.A."/>
            <person name="Takano Y."/>
            <person name="Takahara H."/>
            <person name="Trail F."/>
            <person name="van der Does H.C."/>
            <person name="Voll L.M."/>
            <person name="Will I."/>
            <person name="Young S."/>
            <person name="Zeng Q."/>
            <person name="Zhang J."/>
            <person name="Zhou S."/>
            <person name="Dickman M.B."/>
            <person name="Schulze-Lefert P."/>
            <person name="Ver Loren van Themaat E."/>
            <person name="Ma L.-J."/>
            <person name="Vaillancourt L.J."/>
        </authorList>
    </citation>
    <scope>NUCLEOTIDE SEQUENCE [LARGE SCALE GENOMIC DNA]</scope>
    <source>
        <strain evidence="4">IMI 349063</strain>
    </source>
</reference>
<evidence type="ECO:0000313" key="3">
    <source>
        <dbReference type="EMBL" id="CCF33626.1"/>
    </source>
</evidence>
<dbReference type="InterPro" id="IPR031348">
    <property type="entry name" value="PigL_N"/>
</dbReference>
<dbReference type="HOGENOM" id="CLU_032923_0_1_1"/>